<accession>A0A8S5T7D7</accession>
<proteinExistence type="predicted"/>
<dbReference type="EMBL" id="BK032761">
    <property type="protein sequence ID" value="DAF59032.1"/>
    <property type="molecule type" value="Genomic_DNA"/>
</dbReference>
<evidence type="ECO:0000256" key="1">
    <source>
        <dbReference type="SAM" id="MobiDB-lite"/>
    </source>
</evidence>
<feature type="compositionally biased region" description="Gly residues" evidence="1">
    <location>
        <begin position="559"/>
        <end position="571"/>
    </location>
</feature>
<organism evidence="2">
    <name type="scientific">Myoviridae sp. cta6i12</name>
    <dbReference type="NCBI Taxonomy" id="2827695"/>
    <lineage>
        <taxon>Viruses</taxon>
        <taxon>Duplodnaviria</taxon>
        <taxon>Heunggongvirae</taxon>
        <taxon>Uroviricota</taxon>
        <taxon>Caudoviricetes</taxon>
    </lineage>
</organism>
<reference evidence="2" key="1">
    <citation type="journal article" date="2021" name="Proc. Natl. Acad. Sci. U.S.A.">
        <title>A Catalog of Tens of Thousands of Viruses from Human Metagenomes Reveals Hidden Associations with Chronic Diseases.</title>
        <authorList>
            <person name="Tisza M.J."/>
            <person name="Buck C.B."/>
        </authorList>
    </citation>
    <scope>NUCLEOTIDE SEQUENCE</scope>
    <source>
        <strain evidence="2">Cta6i12</strain>
    </source>
</reference>
<sequence>MKTLDVSSSEFLDIAESPAYSRLSFGGASVSFRVPVDRFSECPYEEGEIVKVVWRGKTLLIGPVINPEHSLDGTSESWDIKIHDYWWNLANIQYFSDGRSRGIFASYRYGTDGSEVKQATAKIKDALSGILDHAIKTALVPIRYDLRIDEDAELIPFAYSSETYASLLIQVQKWRPNMAAWFEYGSDDAVTLVIADHANLPDVVLDLSAVDVSTLSLKARPDLVPPAVGLTCNASIGTNVQRAVAVYPPGASLSQPYVVTAEVDVPGGLNVSDASGQHEPVETGTLGYDAPRMTVRGDKFPAAKAQWLARVKRWVPALADCANLEVANLPTVVPITPADAEHRGYDRNAISHELIGGQINGKNSKIKWGKVKVDVRLRATDPPATAKQYFPEFAGRTDGGDRWIGLIPFEVTTTNVAHARYLMDDKGTVEYLDNGDGPVDPGNPGDDGDYNSAALYVKFTESIYKATRIMPYDGSATVHDDFDQVCGGRLSITGGLREWETMRSVIQEITLDLKTGASDVTVGAAEQLSLQDSIDKSKQLADALRNTSQASASSSSGDGSAGGVGPGGGGTIPSPDMDDKKPELPSVGPSVKIGQAQEPPAMGTSAVEVGFQCRLAYDDAGKVNEAYIRQGKAMYAGNYIGGMLPEGAGSGGWVKSPTTSGEVWLKVQLDKDAKYMGSYLSAVGGVTDPVKLGEEDRQTPYEYFFHLATIDGNKVVQHQAGTVYLQIHPGTFGPSGKS</sequence>
<feature type="region of interest" description="Disordered" evidence="1">
    <location>
        <begin position="545"/>
        <end position="601"/>
    </location>
</feature>
<protein>
    <submittedName>
        <fullName evidence="2">Uncharacterized protein</fullName>
    </submittedName>
</protein>
<name>A0A8S5T7D7_9CAUD</name>
<evidence type="ECO:0000313" key="2">
    <source>
        <dbReference type="EMBL" id="DAF59032.1"/>
    </source>
</evidence>
<feature type="compositionally biased region" description="Low complexity" evidence="1">
    <location>
        <begin position="548"/>
        <end position="558"/>
    </location>
</feature>